<keyword evidence="3" id="KW-0349">Heme</keyword>
<dbReference type="Gene3D" id="1.10.489.10">
    <property type="entry name" value="Chloroperoxidase-like"/>
    <property type="match status" value="1"/>
</dbReference>
<dbReference type="PANTHER" id="PTHR33577:SF16">
    <property type="entry name" value="HEME HALOPEROXIDASE FAMILY PROFILE DOMAIN-CONTAINING PROTEIN"/>
    <property type="match status" value="1"/>
</dbReference>
<evidence type="ECO:0000256" key="1">
    <source>
        <dbReference type="ARBA" id="ARBA00001970"/>
    </source>
</evidence>
<evidence type="ECO:0000259" key="9">
    <source>
        <dbReference type="Pfam" id="PF01328"/>
    </source>
</evidence>
<dbReference type="Pfam" id="PF01328">
    <property type="entry name" value="Peroxidase_2"/>
    <property type="match status" value="1"/>
</dbReference>
<comment type="caution">
    <text evidence="10">The sequence shown here is derived from an EMBL/GenBank/DDBJ whole genome shotgun (WGS) entry which is preliminary data.</text>
</comment>
<evidence type="ECO:0000256" key="5">
    <source>
        <dbReference type="ARBA" id="ARBA00023002"/>
    </source>
</evidence>
<protein>
    <recommendedName>
        <fullName evidence="9">Heme haloperoxidase family profile domain-containing protein</fullName>
    </recommendedName>
</protein>
<dbReference type="EMBL" id="QGMG01000003">
    <property type="protein sequence ID" value="TVY59432.1"/>
    <property type="molecule type" value="Genomic_DNA"/>
</dbReference>
<gene>
    <name evidence="10" type="ORF">LCER1_G000589</name>
</gene>
<proteinExistence type="inferred from homology"/>
<keyword evidence="5" id="KW-0560">Oxidoreductase</keyword>
<sequence length="194" mass="20401">MKSLQYLSLLFLLRNEVTALPAAFTPEFDGVLVPVGELASEIDPITDLPHIPLGSRARVDRHAARDVQARALDALGVDLDLDAPVGLDAYKRNAEKGSTLPDGHPASSEILALLARDDFNGGGGLGKRGTFNAEVQLIDVTGEHAFIAPDFAKGDKRGPCPGMNSLANHGYIHRNGLATVSGQVTADIGTLGLT</sequence>
<evidence type="ECO:0000256" key="6">
    <source>
        <dbReference type="ARBA" id="ARBA00023004"/>
    </source>
</evidence>
<dbReference type="OrthoDB" id="407298at2759"/>
<evidence type="ECO:0000313" key="11">
    <source>
        <dbReference type="Proteomes" id="UP000481288"/>
    </source>
</evidence>
<dbReference type="InterPro" id="IPR000028">
    <property type="entry name" value="Chloroperoxidase"/>
</dbReference>
<dbReference type="SUPFAM" id="SSF47571">
    <property type="entry name" value="Cloroperoxidase"/>
    <property type="match status" value="1"/>
</dbReference>
<dbReference type="AlphaFoldDB" id="A0A7D8UW61"/>
<keyword evidence="6" id="KW-0408">Iron</keyword>
<feature type="domain" description="Heme haloperoxidase family profile" evidence="9">
    <location>
        <begin position="144"/>
        <end position="185"/>
    </location>
</feature>
<name>A0A7D8UW61_9HELO</name>
<evidence type="ECO:0000313" key="10">
    <source>
        <dbReference type="EMBL" id="TVY59432.1"/>
    </source>
</evidence>
<accession>A0A7D8UW61</accession>
<dbReference type="InterPro" id="IPR036851">
    <property type="entry name" value="Chloroperoxidase-like_sf"/>
</dbReference>
<dbReference type="GO" id="GO:0046872">
    <property type="term" value="F:metal ion binding"/>
    <property type="evidence" value="ECO:0007669"/>
    <property type="project" value="UniProtKB-KW"/>
</dbReference>
<organism evidence="10 11">
    <name type="scientific">Lachnellula cervina</name>
    <dbReference type="NCBI Taxonomy" id="1316786"/>
    <lineage>
        <taxon>Eukaryota</taxon>
        <taxon>Fungi</taxon>
        <taxon>Dikarya</taxon>
        <taxon>Ascomycota</taxon>
        <taxon>Pezizomycotina</taxon>
        <taxon>Leotiomycetes</taxon>
        <taxon>Helotiales</taxon>
        <taxon>Lachnaceae</taxon>
        <taxon>Lachnellula</taxon>
    </lineage>
</organism>
<dbReference type="Proteomes" id="UP000481288">
    <property type="component" value="Unassembled WGS sequence"/>
</dbReference>
<comment type="similarity">
    <text evidence="7">Belongs to the chloroperoxidase family.</text>
</comment>
<keyword evidence="11" id="KW-1185">Reference proteome</keyword>
<feature type="signal peptide" evidence="8">
    <location>
        <begin position="1"/>
        <end position="19"/>
    </location>
</feature>
<keyword evidence="8" id="KW-0732">Signal</keyword>
<evidence type="ECO:0000256" key="2">
    <source>
        <dbReference type="ARBA" id="ARBA00022559"/>
    </source>
</evidence>
<dbReference type="GO" id="GO:0004601">
    <property type="term" value="F:peroxidase activity"/>
    <property type="evidence" value="ECO:0007669"/>
    <property type="project" value="UniProtKB-KW"/>
</dbReference>
<evidence type="ECO:0000256" key="8">
    <source>
        <dbReference type="SAM" id="SignalP"/>
    </source>
</evidence>
<feature type="chain" id="PRO_5028947670" description="Heme haloperoxidase family profile domain-containing protein" evidence="8">
    <location>
        <begin position="20"/>
        <end position="194"/>
    </location>
</feature>
<evidence type="ECO:0000256" key="3">
    <source>
        <dbReference type="ARBA" id="ARBA00022617"/>
    </source>
</evidence>
<keyword evidence="4" id="KW-0479">Metal-binding</keyword>
<comment type="cofactor">
    <cofactor evidence="1">
        <name>heme b</name>
        <dbReference type="ChEBI" id="CHEBI:60344"/>
    </cofactor>
</comment>
<dbReference type="PANTHER" id="PTHR33577">
    <property type="entry name" value="STERIGMATOCYSTIN BIOSYNTHESIS PEROXIDASE STCC-RELATED"/>
    <property type="match status" value="1"/>
</dbReference>
<evidence type="ECO:0000256" key="7">
    <source>
        <dbReference type="ARBA" id="ARBA00025795"/>
    </source>
</evidence>
<keyword evidence="2" id="KW-0575">Peroxidase</keyword>
<reference evidence="10 11" key="1">
    <citation type="submission" date="2018-05" db="EMBL/GenBank/DDBJ databases">
        <title>Whole genome sequencing for identification of molecular markers to develop diagnostic detection tools for the regulated plant pathogen Lachnellula willkommii.</title>
        <authorList>
            <person name="Giroux E."/>
            <person name="Bilodeau G."/>
        </authorList>
    </citation>
    <scope>NUCLEOTIDE SEQUENCE [LARGE SCALE GENOMIC DNA]</scope>
    <source>
        <strain evidence="10 11">CBS 625.97</strain>
    </source>
</reference>
<evidence type="ECO:0000256" key="4">
    <source>
        <dbReference type="ARBA" id="ARBA00022723"/>
    </source>
</evidence>